<dbReference type="EMBL" id="JAQQWP010000001">
    <property type="protein sequence ID" value="KAK8133096.1"/>
    <property type="molecule type" value="Genomic_DNA"/>
</dbReference>
<evidence type="ECO:0000313" key="4">
    <source>
        <dbReference type="Proteomes" id="UP001392437"/>
    </source>
</evidence>
<name>A0AAW0REA3_9PEZI</name>
<feature type="compositionally biased region" description="Acidic residues" evidence="2">
    <location>
        <begin position="634"/>
        <end position="645"/>
    </location>
</feature>
<dbReference type="Gene3D" id="1.25.40.20">
    <property type="entry name" value="Ankyrin repeat-containing domain"/>
    <property type="match status" value="1"/>
</dbReference>
<dbReference type="InterPro" id="IPR002110">
    <property type="entry name" value="Ankyrin_rpt"/>
</dbReference>
<evidence type="ECO:0008006" key="5">
    <source>
        <dbReference type="Google" id="ProtNLM"/>
    </source>
</evidence>
<keyword evidence="4" id="KW-1185">Reference proteome</keyword>
<evidence type="ECO:0000313" key="3">
    <source>
        <dbReference type="EMBL" id="KAK8133096.1"/>
    </source>
</evidence>
<sequence length="645" mass="72497">MAEILGIVSGAAGLTSLVLQLADSTSRLRKAYKLTKKMPGEVEAVARDLDFICMVAERLHYTDSQADQPRDQASDHADRIVAHYKASIQALVKAMEALSQKASSVASRKGLRTSAQRLKWMSSCEDDLESLRRLAHNAQWRLMLCDRREYIYSFRMTLCQLGFPWAFTATLGIQSGYSIGLVLRPQHIVRYTSPGFELLYKIHMEYITLDEGISEFTELYRKDPSFIHQVDPAGQGYIQSLLDQVVFLGDRTQLNVKVSLLRLFAEFGMTQGLDDIKLIALDPEFGHTSLIQREIIESPEQALGMDRHLCIGRSYRRTQNCCKHYAEFMGGDPSYPLTSTDSIVCALRFEQRDYLFGILRHIQTSAPDYVKTELCSSLAKHILAYMATGVADISLSCDDVITLATLIDDINFELNNPPWSHYIDMPLLLLHSAWAPVDAETFIRHGYTAINRKGGEGKTALMAAAFEGHQALVQFYMGLGVLVNDQDNAGSTALMSALQMWYRGGDIGRDRKPFGQLVADYPGTVKLLVEAGAEISKTDGCQCSCSNRGCTAIHIFCCQFDEYHGPFVAVEWLNLPEELGMEDDLKLSLITLIRRSRFEELQLNHTCCENDERRKMEMLSAPTQSTQRHTQLEAEMESIEGLELQ</sequence>
<dbReference type="Proteomes" id="UP001392437">
    <property type="component" value="Unassembled WGS sequence"/>
</dbReference>
<organism evidence="3 4">
    <name type="scientific">Apiospora kogelbergensis</name>
    <dbReference type="NCBI Taxonomy" id="1337665"/>
    <lineage>
        <taxon>Eukaryota</taxon>
        <taxon>Fungi</taxon>
        <taxon>Dikarya</taxon>
        <taxon>Ascomycota</taxon>
        <taxon>Pezizomycotina</taxon>
        <taxon>Sordariomycetes</taxon>
        <taxon>Xylariomycetidae</taxon>
        <taxon>Amphisphaeriales</taxon>
        <taxon>Apiosporaceae</taxon>
        <taxon>Apiospora</taxon>
    </lineage>
</organism>
<dbReference type="AlphaFoldDB" id="A0AAW0REA3"/>
<dbReference type="SUPFAM" id="SSF48403">
    <property type="entry name" value="Ankyrin repeat"/>
    <property type="match status" value="1"/>
</dbReference>
<protein>
    <recommendedName>
        <fullName evidence="5">Ankyrin repeat-containing protein</fullName>
    </recommendedName>
</protein>
<reference evidence="3 4" key="1">
    <citation type="submission" date="2023-01" db="EMBL/GenBank/DDBJ databases">
        <title>Analysis of 21 Apiospora genomes using comparative genomics revels a genus with tremendous synthesis potential of carbohydrate active enzymes and secondary metabolites.</title>
        <authorList>
            <person name="Sorensen T."/>
        </authorList>
    </citation>
    <scope>NUCLEOTIDE SEQUENCE [LARGE SCALE GENOMIC DNA]</scope>
    <source>
        <strain evidence="3 4">CBS 117206</strain>
    </source>
</reference>
<gene>
    <name evidence="3" type="ORF">PG999_001269</name>
</gene>
<evidence type="ECO:0000256" key="2">
    <source>
        <dbReference type="SAM" id="MobiDB-lite"/>
    </source>
</evidence>
<evidence type="ECO:0000256" key="1">
    <source>
        <dbReference type="PROSITE-ProRule" id="PRU00023"/>
    </source>
</evidence>
<feature type="repeat" description="ANK" evidence="1">
    <location>
        <begin position="456"/>
        <end position="488"/>
    </location>
</feature>
<accession>A0AAW0REA3</accession>
<proteinExistence type="predicted"/>
<dbReference type="InterPro" id="IPR036770">
    <property type="entry name" value="Ankyrin_rpt-contain_sf"/>
</dbReference>
<dbReference type="PROSITE" id="PS50088">
    <property type="entry name" value="ANK_REPEAT"/>
    <property type="match status" value="1"/>
</dbReference>
<comment type="caution">
    <text evidence="3">The sequence shown here is derived from an EMBL/GenBank/DDBJ whole genome shotgun (WGS) entry which is preliminary data.</text>
</comment>
<keyword evidence="1" id="KW-0040">ANK repeat</keyword>
<feature type="region of interest" description="Disordered" evidence="2">
    <location>
        <begin position="620"/>
        <end position="645"/>
    </location>
</feature>